<feature type="domain" description="CBS" evidence="3">
    <location>
        <begin position="76"/>
        <end position="135"/>
    </location>
</feature>
<dbReference type="AlphaFoldDB" id="A0A7X3LRM6"/>
<dbReference type="SMART" id="SM00116">
    <property type="entry name" value="CBS"/>
    <property type="match status" value="2"/>
</dbReference>
<dbReference type="PANTHER" id="PTHR43080">
    <property type="entry name" value="CBS DOMAIN-CONTAINING PROTEIN CBSX3, MITOCHONDRIAL"/>
    <property type="match status" value="1"/>
</dbReference>
<keyword evidence="1 2" id="KW-0129">CBS domain</keyword>
<feature type="domain" description="CBS" evidence="3">
    <location>
        <begin position="7"/>
        <end position="68"/>
    </location>
</feature>
<dbReference type="RefSeq" id="WP_160774054.1">
    <property type="nucleotide sequence ID" value="NZ_WUMV01000001.1"/>
</dbReference>
<reference evidence="4 5" key="1">
    <citation type="submission" date="2019-12" db="EMBL/GenBank/DDBJ databases">
        <authorList>
            <person name="Li M."/>
        </authorList>
    </citation>
    <scope>NUCLEOTIDE SEQUENCE [LARGE SCALE GENOMIC DNA]</scope>
    <source>
        <strain evidence="4 5">GBMRC 2046</strain>
    </source>
</reference>
<accession>A0A7X3LRM6</accession>
<dbReference type="Pfam" id="PF00571">
    <property type="entry name" value="CBS"/>
    <property type="match status" value="2"/>
</dbReference>
<proteinExistence type="predicted"/>
<dbReference type="Proteomes" id="UP000433101">
    <property type="component" value="Unassembled WGS sequence"/>
</dbReference>
<gene>
    <name evidence="4" type="ORF">GR183_02845</name>
</gene>
<evidence type="ECO:0000313" key="4">
    <source>
        <dbReference type="EMBL" id="MXN63830.1"/>
    </source>
</evidence>
<dbReference type="CDD" id="cd04623">
    <property type="entry name" value="CBS_pair_bac_euk"/>
    <property type="match status" value="1"/>
</dbReference>
<dbReference type="InterPro" id="IPR051257">
    <property type="entry name" value="Diverse_CBS-Domain"/>
</dbReference>
<evidence type="ECO:0000313" key="5">
    <source>
        <dbReference type="Proteomes" id="UP000433101"/>
    </source>
</evidence>
<organism evidence="4 5">
    <name type="scientific">Stappia sediminis</name>
    <dbReference type="NCBI Taxonomy" id="2692190"/>
    <lineage>
        <taxon>Bacteria</taxon>
        <taxon>Pseudomonadati</taxon>
        <taxon>Pseudomonadota</taxon>
        <taxon>Alphaproteobacteria</taxon>
        <taxon>Hyphomicrobiales</taxon>
        <taxon>Stappiaceae</taxon>
        <taxon>Stappia</taxon>
    </lineage>
</organism>
<protein>
    <submittedName>
        <fullName evidence="4">CBS domain-containing protein</fullName>
    </submittedName>
</protein>
<dbReference type="PROSITE" id="PS51371">
    <property type="entry name" value="CBS"/>
    <property type="match status" value="2"/>
</dbReference>
<evidence type="ECO:0000256" key="2">
    <source>
        <dbReference type="PROSITE-ProRule" id="PRU00703"/>
    </source>
</evidence>
<comment type="caution">
    <text evidence="4">The sequence shown here is derived from an EMBL/GenBank/DDBJ whole genome shotgun (WGS) entry which is preliminary data.</text>
</comment>
<dbReference type="InterPro" id="IPR044725">
    <property type="entry name" value="CBSX3_CBS_dom"/>
</dbReference>
<dbReference type="SUPFAM" id="SSF54631">
    <property type="entry name" value="CBS-domain pair"/>
    <property type="match status" value="1"/>
</dbReference>
<dbReference type="EMBL" id="WUMV01000001">
    <property type="protein sequence ID" value="MXN63830.1"/>
    <property type="molecule type" value="Genomic_DNA"/>
</dbReference>
<sequence length="143" mass="15783">MTVAAILNEKGRDIYTESADKTLREICTLLGKHGIGAILIAEKGNILKGIISERDIVRAIARDGDGALDQPVKAYMTKEVITAREEDTLNEVMGVMTSGRFRHLPVVTNGRLTGLISIGDVVKYRIAQIEREADEMRHYIAMS</sequence>
<dbReference type="InterPro" id="IPR000644">
    <property type="entry name" value="CBS_dom"/>
</dbReference>
<evidence type="ECO:0000259" key="3">
    <source>
        <dbReference type="PROSITE" id="PS51371"/>
    </source>
</evidence>
<evidence type="ECO:0000256" key="1">
    <source>
        <dbReference type="ARBA" id="ARBA00023122"/>
    </source>
</evidence>
<keyword evidence="5" id="KW-1185">Reference proteome</keyword>
<dbReference type="PANTHER" id="PTHR43080:SF2">
    <property type="entry name" value="CBS DOMAIN-CONTAINING PROTEIN"/>
    <property type="match status" value="1"/>
</dbReference>
<dbReference type="Gene3D" id="3.10.580.10">
    <property type="entry name" value="CBS-domain"/>
    <property type="match status" value="1"/>
</dbReference>
<name>A0A7X3LRM6_9HYPH</name>
<dbReference type="InterPro" id="IPR046342">
    <property type="entry name" value="CBS_dom_sf"/>
</dbReference>